<organism evidence="1 4">
    <name type="scientific">Tatumella citrea</name>
    <name type="common">Pantoea citrea</name>
    <dbReference type="NCBI Taxonomy" id="53336"/>
    <lineage>
        <taxon>Bacteria</taxon>
        <taxon>Pseudomonadati</taxon>
        <taxon>Pseudomonadota</taxon>
        <taxon>Gammaproteobacteria</taxon>
        <taxon>Enterobacterales</taxon>
        <taxon>Erwiniaceae</taxon>
        <taxon>Tatumella</taxon>
    </lineage>
</organism>
<evidence type="ECO:0008006" key="5">
    <source>
        <dbReference type="Google" id="ProtNLM"/>
    </source>
</evidence>
<dbReference type="InterPro" id="IPR010982">
    <property type="entry name" value="Lambda_DNA-bd_dom_sf"/>
</dbReference>
<dbReference type="Proteomes" id="UP000195814">
    <property type="component" value="Chromosome"/>
</dbReference>
<evidence type="ECO:0000313" key="4">
    <source>
        <dbReference type="Proteomes" id="UP000195814"/>
    </source>
</evidence>
<accession>A0A1Y0L4Z4</accession>
<dbReference type="AlphaFoldDB" id="A0A1Y0L4Z4"/>
<name>A0A1Y0L4Z4_TATCI</name>
<dbReference type="OrthoDB" id="6548812at2"/>
<proteinExistence type="predicted"/>
<dbReference type="RefSeq" id="WP_087487136.1">
    <property type="nucleotide sequence ID" value="NZ_CP015579.1"/>
</dbReference>
<dbReference type="EMBL" id="CP015579">
    <property type="protein sequence ID" value="ARU92749.1"/>
    <property type="molecule type" value="Genomic_DNA"/>
</dbReference>
<sequence>MSGQTRNPLIKLPTEQELSDLLKKKMKESSVTYEDMALQIDVSLATFKRLIKRPYDAKLSTIQALIREVGGELCIEI</sequence>
<evidence type="ECO:0000313" key="3">
    <source>
        <dbReference type="Proteomes" id="UP000195729"/>
    </source>
</evidence>
<protein>
    <recommendedName>
        <fullName evidence="5">HTH cro/C1-type domain-containing protein</fullName>
    </recommendedName>
</protein>
<reference evidence="3 4" key="1">
    <citation type="submission" date="2016-05" db="EMBL/GenBank/DDBJ databases">
        <title>Complete genome sequence of two 2,5-diketo-D-glunonic acid producing strain Tatumella citrea.</title>
        <authorList>
            <person name="Duan C."/>
            <person name="Yang J."/>
            <person name="Yang S."/>
        </authorList>
    </citation>
    <scope>NUCLEOTIDE SEQUENCE [LARGE SCALE GENOMIC DNA]</scope>
    <source>
        <strain evidence="2 3">ATCC 39140</strain>
        <strain evidence="1 4">DSM 13699</strain>
    </source>
</reference>
<evidence type="ECO:0000313" key="1">
    <source>
        <dbReference type="EMBL" id="ARU92749.1"/>
    </source>
</evidence>
<gene>
    <name evidence="1" type="ORF">A7K98_02425</name>
    <name evidence="2" type="ORF">A7K99_02425</name>
</gene>
<dbReference type="SUPFAM" id="SSF47413">
    <property type="entry name" value="lambda repressor-like DNA-binding domains"/>
    <property type="match status" value="1"/>
</dbReference>
<dbReference type="KEGG" id="tci:A7K98_02425"/>
<evidence type="ECO:0000313" key="2">
    <source>
        <dbReference type="EMBL" id="ARU96787.1"/>
    </source>
</evidence>
<keyword evidence="3" id="KW-1185">Reference proteome</keyword>
<dbReference type="GO" id="GO:0003677">
    <property type="term" value="F:DNA binding"/>
    <property type="evidence" value="ECO:0007669"/>
    <property type="project" value="InterPro"/>
</dbReference>
<dbReference type="Proteomes" id="UP000195729">
    <property type="component" value="Chromosome"/>
</dbReference>
<dbReference type="EMBL" id="CP015581">
    <property type="protein sequence ID" value="ARU96787.1"/>
    <property type="molecule type" value="Genomic_DNA"/>
</dbReference>